<name>I3S101_LOTJA</name>
<sequence length="71" mass="8027">MPSSSGRGELYTPVRPMHPNPNLETSRPWLPSFTRGISPIFVLLFSSPMFQLSHSPFFSSSNVCLLVWFGR</sequence>
<accession>I3S101</accession>
<reference evidence="1" key="1">
    <citation type="submission" date="2012-05" db="EMBL/GenBank/DDBJ databases">
        <authorList>
            <person name="Krishnakumar V."/>
            <person name="Cheung F."/>
            <person name="Xiao Y."/>
            <person name="Chan A."/>
            <person name="Moskal W.A."/>
            <person name="Town C.D."/>
        </authorList>
    </citation>
    <scope>NUCLEOTIDE SEQUENCE</scope>
</reference>
<dbReference type="EMBL" id="BT134148">
    <property type="protein sequence ID" value="AFK33943.1"/>
    <property type="molecule type" value="mRNA"/>
</dbReference>
<organism evidence="1">
    <name type="scientific">Lotus japonicus</name>
    <name type="common">Lotus corniculatus var. japonicus</name>
    <dbReference type="NCBI Taxonomy" id="34305"/>
    <lineage>
        <taxon>Eukaryota</taxon>
        <taxon>Viridiplantae</taxon>
        <taxon>Streptophyta</taxon>
        <taxon>Embryophyta</taxon>
        <taxon>Tracheophyta</taxon>
        <taxon>Spermatophyta</taxon>
        <taxon>Magnoliopsida</taxon>
        <taxon>eudicotyledons</taxon>
        <taxon>Gunneridae</taxon>
        <taxon>Pentapetalae</taxon>
        <taxon>rosids</taxon>
        <taxon>fabids</taxon>
        <taxon>Fabales</taxon>
        <taxon>Fabaceae</taxon>
        <taxon>Papilionoideae</taxon>
        <taxon>50 kb inversion clade</taxon>
        <taxon>NPAAA clade</taxon>
        <taxon>Hologalegina</taxon>
        <taxon>robinioid clade</taxon>
        <taxon>Loteae</taxon>
        <taxon>Lotus</taxon>
    </lineage>
</organism>
<proteinExistence type="evidence at transcript level"/>
<protein>
    <submittedName>
        <fullName evidence="1">Uncharacterized protein</fullName>
    </submittedName>
</protein>
<evidence type="ECO:0000313" key="1">
    <source>
        <dbReference type="EMBL" id="AFK33943.1"/>
    </source>
</evidence>
<dbReference type="AlphaFoldDB" id="I3S101"/>